<protein>
    <submittedName>
        <fullName evidence="1">Uncharacterized protein</fullName>
    </submittedName>
</protein>
<evidence type="ECO:0000313" key="1">
    <source>
        <dbReference type="EMBL" id="GFS80548.1"/>
    </source>
</evidence>
<dbReference type="Proteomes" id="UP000887013">
    <property type="component" value="Unassembled WGS sequence"/>
</dbReference>
<dbReference type="AlphaFoldDB" id="A0A8X6T815"/>
<name>A0A8X6T815_NEPPI</name>
<sequence length="104" mass="11720">MPLGIAHKARLGRPGARYYAGPGGALTSEQMFNGGSSSNKERWAQISFTKDFPGAGKWKQVPPKKRWRYFKCGKCHLLRQGSKDGPLSWAPGQEWWSVRGRETR</sequence>
<dbReference type="OrthoDB" id="6441288at2759"/>
<dbReference type="EMBL" id="BMAW01051451">
    <property type="protein sequence ID" value="GFS80548.1"/>
    <property type="molecule type" value="Genomic_DNA"/>
</dbReference>
<accession>A0A8X6T815</accession>
<reference evidence="1" key="1">
    <citation type="submission" date="2020-08" db="EMBL/GenBank/DDBJ databases">
        <title>Multicomponent nature underlies the extraordinary mechanical properties of spider dragline silk.</title>
        <authorList>
            <person name="Kono N."/>
            <person name="Nakamura H."/>
            <person name="Mori M."/>
            <person name="Yoshida Y."/>
            <person name="Ohtoshi R."/>
            <person name="Malay A.D."/>
            <person name="Moran D.A.P."/>
            <person name="Tomita M."/>
            <person name="Numata K."/>
            <person name="Arakawa K."/>
        </authorList>
    </citation>
    <scope>NUCLEOTIDE SEQUENCE</scope>
</reference>
<proteinExistence type="predicted"/>
<organism evidence="1 2">
    <name type="scientific">Nephila pilipes</name>
    <name type="common">Giant wood spider</name>
    <name type="synonym">Nephila maculata</name>
    <dbReference type="NCBI Taxonomy" id="299642"/>
    <lineage>
        <taxon>Eukaryota</taxon>
        <taxon>Metazoa</taxon>
        <taxon>Ecdysozoa</taxon>
        <taxon>Arthropoda</taxon>
        <taxon>Chelicerata</taxon>
        <taxon>Arachnida</taxon>
        <taxon>Araneae</taxon>
        <taxon>Araneomorphae</taxon>
        <taxon>Entelegynae</taxon>
        <taxon>Araneoidea</taxon>
        <taxon>Nephilidae</taxon>
        <taxon>Nephila</taxon>
    </lineage>
</organism>
<comment type="caution">
    <text evidence="1">The sequence shown here is derived from an EMBL/GenBank/DDBJ whole genome shotgun (WGS) entry which is preliminary data.</text>
</comment>
<gene>
    <name evidence="1" type="ORF">NPIL_63351</name>
</gene>
<evidence type="ECO:0000313" key="2">
    <source>
        <dbReference type="Proteomes" id="UP000887013"/>
    </source>
</evidence>
<keyword evidence="2" id="KW-1185">Reference proteome</keyword>